<evidence type="ECO:0000313" key="1">
    <source>
        <dbReference type="EMBL" id="MFC4129059.1"/>
    </source>
</evidence>
<evidence type="ECO:0008006" key="3">
    <source>
        <dbReference type="Google" id="ProtNLM"/>
    </source>
</evidence>
<dbReference type="InterPro" id="IPR037883">
    <property type="entry name" value="Knr4/Smi1-like_sf"/>
</dbReference>
<dbReference type="SUPFAM" id="SSF160631">
    <property type="entry name" value="SMI1/KNR4-like"/>
    <property type="match status" value="2"/>
</dbReference>
<accession>A0ABV8LFJ9</accession>
<sequence length="381" mass="41194">MQGRDDCVTQLADLAGISPVSSQTYDWAAIETSLAGLTLPSDYKRLIQTFPDGKFRDLVRIIRPGDVGSPRTDYLGFYANWLEDMRQWRADGDGLFPYPIHPEPAGLLPFAEGPGGEMCFWLTNSGDPDAWPVVSADRDFLQWQEYPGPMCRFLSALVEGTIPSPFDPATAVGSAAPAFRPIGAQPSTAVAATPTQPGTAAPLWGRQPPQNESAELLAVIGDAPAAPSADWTQVAKILGVDLPTDYQTIVDHVGVGVFCDIRILGPDPCPDFNLTTVLAVEAARVAASHAGVMAAYHPQPAGVIPWGVTADGWICVWRTLQNDPNLWTVAMIAPNFNTIFHDELSFSSFLLKYCGQRDQTGVFFGRAPWQGGATFVGHRHE</sequence>
<dbReference type="RefSeq" id="WP_253754111.1">
    <property type="nucleotide sequence ID" value="NZ_JAMZDZ010000001.1"/>
</dbReference>
<gene>
    <name evidence="1" type="ORF">ACFOZ4_00325</name>
</gene>
<reference evidence="2" key="1">
    <citation type="journal article" date="2019" name="Int. J. Syst. Evol. Microbiol.">
        <title>The Global Catalogue of Microorganisms (GCM) 10K type strain sequencing project: providing services to taxonomists for standard genome sequencing and annotation.</title>
        <authorList>
            <consortium name="The Broad Institute Genomics Platform"/>
            <consortium name="The Broad Institute Genome Sequencing Center for Infectious Disease"/>
            <person name="Wu L."/>
            <person name="Ma J."/>
        </authorList>
    </citation>
    <scope>NUCLEOTIDE SEQUENCE [LARGE SCALE GENOMIC DNA]</scope>
    <source>
        <strain evidence="2">CGMCC 4.7289</strain>
    </source>
</reference>
<organism evidence="1 2">
    <name type="scientific">Hamadaea flava</name>
    <dbReference type="NCBI Taxonomy" id="1742688"/>
    <lineage>
        <taxon>Bacteria</taxon>
        <taxon>Bacillati</taxon>
        <taxon>Actinomycetota</taxon>
        <taxon>Actinomycetes</taxon>
        <taxon>Micromonosporales</taxon>
        <taxon>Micromonosporaceae</taxon>
        <taxon>Hamadaea</taxon>
    </lineage>
</organism>
<dbReference type="Proteomes" id="UP001595816">
    <property type="component" value="Unassembled WGS sequence"/>
</dbReference>
<protein>
    <recommendedName>
        <fullName evidence="3">Knr4/Smi1-like domain-containing protein</fullName>
    </recommendedName>
</protein>
<keyword evidence="2" id="KW-1185">Reference proteome</keyword>
<name>A0ABV8LFJ9_9ACTN</name>
<dbReference type="EMBL" id="JBHSAY010000001">
    <property type="protein sequence ID" value="MFC4129059.1"/>
    <property type="molecule type" value="Genomic_DNA"/>
</dbReference>
<evidence type="ECO:0000313" key="2">
    <source>
        <dbReference type="Proteomes" id="UP001595816"/>
    </source>
</evidence>
<comment type="caution">
    <text evidence="1">The sequence shown here is derived from an EMBL/GenBank/DDBJ whole genome shotgun (WGS) entry which is preliminary data.</text>
</comment>
<proteinExistence type="predicted"/>